<accession>A0ABQ9Z7Y3</accession>
<proteinExistence type="predicted"/>
<organism evidence="2 3">
    <name type="scientific">Daphnia magna</name>
    <dbReference type="NCBI Taxonomy" id="35525"/>
    <lineage>
        <taxon>Eukaryota</taxon>
        <taxon>Metazoa</taxon>
        <taxon>Ecdysozoa</taxon>
        <taxon>Arthropoda</taxon>
        <taxon>Crustacea</taxon>
        <taxon>Branchiopoda</taxon>
        <taxon>Diplostraca</taxon>
        <taxon>Cladocera</taxon>
        <taxon>Anomopoda</taxon>
        <taxon>Daphniidae</taxon>
        <taxon>Daphnia</taxon>
    </lineage>
</organism>
<evidence type="ECO:0000256" key="1">
    <source>
        <dbReference type="SAM" id="MobiDB-lite"/>
    </source>
</evidence>
<reference evidence="2 3" key="1">
    <citation type="journal article" date="2023" name="Nucleic Acids Res.">
        <title>The hologenome of Daphnia magna reveals possible DNA methylation and microbiome-mediated evolution of the host genome.</title>
        <authorList>
            <person name="Chaturvedi A."/>
            <person name="Li X."/>
            <person name="Dhandapani V."/>
            <person name="Marshall H."/>
            <person name="Kissane S."/>
            <person name="Cuenca-Cambronero M."/>
            <person name="Asole G."/>
            <person name="Calvet F."/>
            <person name="Ruiz-Romero M."/>
            <person name="Marangio P."/>
            <person name="Guigo R."/>
            <person name="Rago D."/>
            <person name="Mirbahai L."/>
            <person name="Eastwood N."/>
            <person name="Colbourne J.K."/>
            <person name="Zhou J."/>
            <person name="Mallon E."/>
            <person name="Orsini L."/>
        </authorList>
    </citation>
    <scope>NUCLEOTIDE SEQUENCE [LARGE SCALE GENOMIC DNA]</scope>
    <source>
        <strain evidence="2">LRV0_1</strain>
    </source>
</reference>
<feature type="compositionally biased region" description="Polar residues" evidence="1">
    <location>
        <begin position="72"/>
        <end position="89"/>
    </location>
</feature>
<sequence>MTSLIVIASRNTTVLHCGYVCLLSSVVERWSRIQLKLTKGREFNPLRRQLLSSQLSSRMEPSKLSGRALVSYESQDNQRPGVQSSQEAI</sequence>
<dbReference type="Proteomes" id="UP001234178">
    <property type="component" value="Unassembled WGS sequence"/>
</dbReference>
<comment type="caution">
    <text evidence="2">The sequence shown here is derived from an EMBL/GenBank/DDBJ whole genome shotgun (WGS) entry which is preliminary data.</text>
</comment>
<name>A0ABQ9Z7Y3_9CRUS</name>
<gene>
    <name evidence="2" type="ORF">OUZ56_014115</name>
</gene>
<evidence type="ECO:0000313" key="2">
    <source>
        <dbReference type="EMBL" id="KAK4008997.1"/>
    </source>
</evidence>
<feature type="region of interest" description="Disordered" evidence="1">
    <location>
        <begin position="69"/>
        <end position="89"/>
    </location>
</feature>
<dbReference type="EMBL" id="JAOYFB010000002">
    <property type="protein sequence ID" value="KAK4008997.1"/>
    <property type="molecule type" value="Genomic_DNA"/>
</dbReference>
<protein>
    <submittedName>
        <fullName evidence="2">Uncharacterized protein</fullName>
    </submittedName>
</protein>
<evidence type="ECO:0000313" key="3">
    <source>
        <dbReference type="Proteomes" id="UP001234178"/>
    </source>
</evidence>
<keyword evidence="3" id="KW-1185">Reference proteome</keyword>